<gene>
    <name evidence="2" type="ORF">RRG08_016088</name>
</gene>
<reference evidence="2" key="1">
    <citation type="journal article" date="2023" name="G3 (Bethesda)">
        <title>A reference genome for the long-term kleptoplast-retaining sea slug Elysia crispata morphotype clarki.</title>
        <authorList>
            <person name="Eastman K.E."/>
            <person name="Pendleton A.L."/>
            <person name="Shaikh M.A."/>
            <person name="Suttiyut T."/>
            <person name="Ogas R."/>
            <person name="Tomko P."/>
            <person name="Gavelis G."/>
            <person name="Widhalm J.R."/>
            <person name="Wisecaver J.H."/>
        </authorList>
    </citation>
    <scope>NUCLEOTIDE SEQUENCE</scope>
    <source>
        <strain evidence="2">ECLA1</strain>
    </source>
</reference>
<feature type="region of interest" description="Disordered" evidence="1">
    <location>
        <begin position="34"/>
        <end position="57"/>
    </location>
</feature>
<name>A0AAE0ZQC2_9GAST</name>
<dbReference type="AlphaFoldDB" id="A0AAE0ZQC2"/>
<evidence type="ECO:0000256" key="1">
    <source>
        <dbReference type="SAM" id="MobiDB-lite"/>
    </source>
</evidence>
<dbReference type="EMBL" id="JAWDGP010003608">
    <property type="protein sequence ID" value="KAK3772677.1"/>
    <property type="molecule type" value="Genomic_DNA"/>
</dbReference>
<keyword evidence="3" id="KW-1185">Reference proteome</keyword>
<evidence type="ECO:0000313" key="3">
    <source>
        <dbReference type="Proteomes" id="UP001283361"/>
    </source>
</evidence>
<organism evidence="2 3">
    <name type="scientific">Elysia crispata</name>
    <name type="common">lettuce slug</name>
    <dbReference type="NCBI Taxonomy" id="231223"/>
    <lineage>
        <taxon>Eukaryota</taxon>
        <taxon>Metazoa</taxon>
        <taxon>Spiralia</taxon>
        <taxon>Lophotrochozoa</taxon>
        <taxon>Mollusca</taxon>
        <taxon>Gastropoda</taxon>
        <taxon>Heterobranchia</taxon>
        <taxon>Euthyneura</taxon>
        <taxon>Panpulmonata</taxon>
        <taxon>Sacoglossa</taxon>
        <taxon>Placobranchoidea</taxon>
        <taxon>Plakobranchidae</taxon>
        <taxon>Elysia</taxon>
    </lineage>
</organism>
<comment type="caution">
    <text evidence="2">The sequence shown here is derived from an EMBL/GenBank/DDBJ whole genome shotgun (WGS) entry which is preliminary data.</text>
</comment>
<accession>A0AAE0ZQC2</accession>
<sequence length="109" mass="12290">MLGRLWGCVDTDNKQTECSDTSTEITATHRTIGPKPVLTIPTAPASDTSAEITATHRTISPKPVLTIPTGKRHIYRDYSYSQNHMTKVRSDDTYRQVTYLQRLQLLTEP</sequence>
<evidence type="ECO:0000313" key="2">
    <source>
        <dbReference type="EMBL" id="KAK3772677.1"/>
    </source>
</evidence>
<proteinExistence type="predicted"/>
<dbReference type="Proteomes" id="UP001283361">
    <property type="component" value="Unassembled WGS sequence"/>
</dbReference>
<protein>
    <submittedName>
        <fullName evidence="2">Uncharacterized protein</fullName>
    </submittedName>
</protein>
<feature type="compositionally biased region" description="Polar residues" evidence="1">
    <location>
        <begin position="45"/>
        <end position="57"/>
    </location>
</feature>